<evidence type="ECO:0000256" key="1">
    <source>
        <dbReference type="SAM" id="MobiDB-lite"/>
    </source>
</evidence>
<proteinExistence type="predicted"/>
<accession>A0A699ZEC3</accession>
<dbReference type="Proteomes" id="UP000485058">
    <property type="component" value="Unassembled WGS sequence"/>
</dbReference>
<feature type="non-terminal residue" evidence="2">
    <location>
        <position position="104"/>
    </location>
</feature>
<protein>
    <submittedName>
        <fullName evidence="2">HABP4_PAI-RBP1 domain-containing protein</fullName>
    </submittedName>
</protein>
<evidence type="ECO:0000313" key="2">
    <source>
        <dbReference type="EMBL" id="GFH20215.1"/>
    </source>
</evidence>
<name>A0A699ZEC3_HAELA</name>
<feature type="region of interest" description="Disordered" evidence="1">
    <location>
        <begin position="58"/>
        <end position="104"/>
    </location>
</feature>
<sequence length="104" mass="11510">ISLEEYEKQLLEKKAALNKVAEVKAVSLDDFKGMKTYARKEVDEEVPGLELLVKKKDAKAKEDTAKDKPKKQVQTLETGFRIAEGNDTSFGRGGGRGRGEGRGR</sequence>
<feature type="compositionally biased region" description="Basic and acidic residues" evidence="1">
    <location>
        <begin position="58"/>
        <end position="67"/>
    </location>
</feature>
<gene>
    <name evidence="2" type="ORF">HaLaN_17301</name>
</gene>
<reference evidence="2 3" key="1">
    <citation type="submission" date="2020-02" db="EMBL/GenBank/DDBJ databases">
        <title>Draft genome sequence of Haematococcus lacustris strain NIES-144.</title>
        <authorList>
            <person name="Morimoto D."/>
            <person name="Nakagawa S."/>
            <person name="Yoshida T."/>
            <person name="Sawayama S."/>
        </authorList>
    </citation>
    <scope>NUCLEOTIDE SEQUENCE [LARGE SCALE GENOMIC DNA]</scope>
    <source>
        <strain evidence="2 3">NIES-144</strain>
    </source>
</reference>
<evidence type="ECO:0000313" key="3">
    <source>
        <dbReference type="Proteomes" id="UP000485058"/>
    </source>
</evidence>
<keyword evidence="3" id="KW-1185">Reference proteome</keyword>
<organism evidence="2 3">
    <name type="scientific">Haematococcus lacustris</name>
    <name type="common">Green alga</name>
    <name type="synonym">Haematococcus pluvialis</name>
    <dbReference type="NCBI Taxonomy" id="44745"/>
    <lineage>
        <taxon>Eukaryota</taxon>
        <taxon>Viridiplantae</taxon>
        <taxon>Chlorophyta</taxon>
        <taxon>core chlorophytes</taxon>
        <taxon>Chlorophyceae</taxon>
        <taxon>CS clade</taxon>
        <taxon>Chlamydomonadales</taxon>
        <taxon>Haematococcaceae</taxon>
        <taxon>Haematococcus</taxon>
    </lineage>
</organism>
<dbReference type="AlphaFoldDB" id="A0A699ZEC3"/>
<comment type="caution">
    <text evidence="2">The sequence shown here is derived from an EMBL/GenBank/DDBJ whole genome shotgun (WGS) entry which is preliminary data.</text>
</comment>
<dbReference type="EMBL" id="BLLF01001597">
    <property type="protein sequence ID" value="GFH20215.1"/>
    <property type="molecule type" value="Genomic_DNA"/>
</dbReference>
<feature type="non-terminal residue" evidence="2">
    <location>
        <position position="1"/>
    </location>
</feature>